<comment type="caution">
    <text evidence="4">The sequence shown here is derived from an EMBL/GenBank/DDBJ whole genome shotgun (WGS) entry which is preliminary data.</text>
</comment>
<accession>A0A5N1JJ19</accession>
<evidence type="ECO:0000256" key="2">
    <source>
        <dbReference type="ARBA" id="ARBA00023002"/>
    </source>
</evidence>
<dbReference type="PANTHER" id="PTHR48105">
    <property type="entry name" value="THIOREDOXIN REDUCTASE 1-RELATED-RELATED"/>
    <property type="match status" value="1"/>
</dbReference>
<dbReference type="InterPro" id="IPR050097">
    <property type="entry name" value="Ferredoxin-NADP_redctase_2"/>
</dbReference>
<name>A0A5N1JJ19_9BACT</name>
<dbReference type="AlphaFoldDB" id="A0A5N1JJ19"/>
<dbReference type="Gene3D" id="3.50.50.60">
    <property type="entry name" value="FAD/NAD(P)-binding domain"/>
    <property type="match status" value="2"/>
</dbReference>
<dbReference type="GO" id="GO:0016491">
    <property type="term" value="F:oxidoreductase activity"/>
    <property type="evidence" value="ECO:0007669"/>
    <property type="project" value="UniProtKB-KW"/>
</dbReference>
<protein>
    <submittedName>
        <fullName evidence="4">NAD(P)/FAD-dependent oxidoreductase</fullName>
    </submittedName>
</protein>
<dbReference type="Proteomes" id="UP000326344">
    <property type="component" value="Unassembled WGS sequence"/>
</dbReference>
<keyword evidence="5" id="KW-1185">Reference proteome</keyword>
<dbReference type="PRINTS" id="PR00469">
    <property type="entry name" value="PNDRDTASEII"/>
</dbReference>
<evidence type="ECO:0000313" key="4">
    <source>
        <dbReference type="EMBL" id="KAA9356440.1"/>
    </source>
</evidence>
<gene>
    <name evidence="4" type="ORF">F0P93_01420</name>
</gene>
<dbReference type="EMBL" id="VTWS01000001">
    <property type="protein sequence ID" value="KAA9356440.1"/>
    <property type="molecule type" value="Genomic_DNA"/>
</dbReference>
<dbReference type="Pfam" id="PF07992">
    <property type="entry name" value="Pyr_redox_2"/>
    <property type="match status" value="1"/>
</dbReference>
<dbReference type="SUPFAM" id="SSF51905">
    <property type="entry name" value="FAD/NAD(P)-binding domain"/>
    <property type="match status" value="1"/>
</dbReference>
<dbReference type="RefSeq" id="WP_150874595.1">
    <property type="nucleotide sequence ID" value="NZ_VTWS01000001.1"/>
</dbReference>
<sequence length="304" mass="32941">MNQPSTPSYDVIIIGGSYAGLSAALVLGRSLWTVLVLDSGQPANRQTPHSHSFLTRDGETPAELTRIARQQALVYPTVSLRDATVTTVQPSDSSFQVYTNDGEVFTAKRLILATGLSDVLPAMPGFAECWGISVLHCPFCHGYEVKDQVVGVLGNGDEGFGLAKLIHYWNPGLTLFTNGPSTLNPEQTAKLHQHAIPIIETPLVALQHRNGQLDALKLADQSVKPLQALYARPAMQQSNDLALQLGCELDEIGMIQVDEFGKTSVRGVFAAGDNQTMMRQVLVAATNGLRAAVMITRELMEEKF</sequence>
<proteinExistence type="predicted"/>
<evidence type="ECO:0000313" key="5">
    <source>
        <dbReference type="Proteomes" id="UP000326344"/>
    </source>
</evidence>
<reference evidence="4 5" key="1">
    <citation type="submission" date="2019-09" db="EMBL/GenBank/DDBJ databases">
        <title>Genome Sequence of Larkinella sp MA1.</title>
        <authorList>
            <person name="Srinivasan S."/>
        </authorList>
    </citation>
    <scope>NUCLEOTIDE SEQUENCE [LARGE SCALE GENOMIC DNA]</scope>
    <source>
        <strain evidence="4 5">MA1</strain>
    </source>
</reference>
<keyword evidence="1" id="KW-0285">Flavoprotein</keyword>
<keyword evidence="2" id="KW-0560">Oxidoreductase</keyword>
<dbReference type="InterPro" id="IPR023753">
    <property type="entry name" value="FAD/NAD-binding_dom"/>
</dbReference>
<dbReference type="InterPro" id="IPR036188">
    <property type="entry name" value="FAD/NAD-bd_sf"/>
</dbReference>
<feature type="domain" description="FAD/NAD(P)-binding" evidence="3">
    <location>
        <begin position="9"/>
        <end position="287"/>
    </location>
</feature>
<evidence type="ECO:0000259" key="3">
    <source>
        <dbReference type="Pfam" id="PF07992"/>
    </source>
</evidence>
<evidence type="ECO:0000256" key="1">
    <source>
        <dbReference type="ARBA" id="ARBA00022630"/>
    </source>
</evidence>
<dbReference type="PRINTS" id="PR00368">
    <property type="entry name" value="FADPNR"/>
</dbReference>
<organism evidence="4 5">
    <name type="scientific">Larkinella humicola</name>
    <dbReference type="NCBI Taxonomy" id="2607654"/>
    <lineage>
        <taxon>Bacteria</taxon>
        <taxon>Pseudomonadati</taxon>
        <taxon>Bacteroidota</taxon>
        <taxon>Cytophagia</taxon>
        <taxon>Cytophagales</taxon>
        <taxon>Spirosomataceae</taxon>
        <taxon>Larkinella</taxon>
    </lineage>
</organism>